<comment type="caution">
    <text evidence="1">The sequence shown here is derived from an EMBL/GenBank/DDBJ whole genome shotgun (WGS) entry which is preliminary data.</text>
</comment>
<gene>
    <name evidence="1" type="ORF">LMG18101_00464</name>
</gene>
<sequence>MQGPRDAGKRSTVSSVSVSRCSVAHLTEQRSGQTSGCLEAFFACARVDATDWLKAGAMQIDEAKEIARMEIVKKVPIPY</sequence>
<protein>
    <submittedName>
        <fullName evidence="1">Uncharacterized protein</fullName>
    </submittedName>
</protein>
<keyword evidence="2" id="KW-1185">Reference proteome</keyword>
<proteinExistence type="predicted"/>
<name>A0ABM9K002_9RALS</name>
<evidence type="ECO:0000313" key="1">
    <source>
        <dbReference type="EMBL" id="CAJ0808917.1"/>
    </source>
</evidence>
<accession>A0ABM9K002</accession>
<organism evidence="1 2">
    <name type="scientific">Ralstonia flaminis</name>
    <dbReference type="NCBI Taxonomy" id="3058597"/>
    <lineage>
        <taxon>Bacteria</taxon>
        <taxon>Pseudomonadati</taxon>
        <taxon>Pseudomonadota</taxon>
        <taxon>Betaproteobacteria</taxon>
        <taxon>Burkholderiales</taxon>
        <taxon>Burkholderiaceae</taxon>
        <taxon>Ralstonia</taxon>
    </lineage>
</organism>
<dbReference type="Proteomes" id="UP001189757">
    <property type="component" value="Unassembled WGS sequence"/>
</dbReference>
<reference evidence="1 2" key="1">
    <citation type="submission" date="2023-07" db="EMBL/GenBank/DDBJ databases">
        <authorList>
            <person name="Peeters C."/>
        </authorList>
    </citation>
    <scope>NUCLEOTIDE SEQUENCE [LARGE SCALE GENOMIC DNA]</scope>
    <source>
        <strain evidence="1 2">LMG 18101</strain>
    </source>
</reference>
<evidence type="ECO:0000313" key="2">
    <source>
        <dbReference type="Proteomes" id="UP001189757"/>
    </source>
</evidence>
<dbReference type="EMBL" id="CATZLL010000001">
    <property type="protein sequence ID" value="CAJ0808917.1"/>
    <property type="molecule type" value="Genomic_DNA"/>
</dbReference>